<evidence type="ECO:0000313" key="3">
    <source>
        <dbReference type="Proteomes" id="UP000067626"/>
    </source>
</evidence>
<dbReference type="Proteomes" id="UP000067626">
    <property type="component" value="Chromosome"/>
</dbReference>
<dbReference type="EMBL" id="CP012159">
    <property type="protein sequence ID" value="AKT44064.1"/>
    <property type="molecule type" value="Genomic_DNA"/>
</dbReference>
<reference evidence="2 3" key="1">
    <citation type="submission" date="2015-07" db="EMBL/GenBank/DDBJ databases">
        <title>Genome analysis of myxobacterium Chondromyces crocatus Cm c5 reveals a high potential for natural compound synthesis and the genetic basis for the loss of fruiting body formation.</title>
        <authorList>
            <person name="Zaburannyi N."/>
            <person name="Bunk B."/>
            <person name="Maier J."/>
            <person name="Overmann J."/>
            <person name="Mueller R."/>
        </authorList>
    </citation>
    <scope>NUCLEOTIDE SEQUENCE [LARGE SCALE GENOMIC DNA]</scope>
    <source>
        <strain evidence="2 3">Cm c5</strain>
    </source>
</reference>
<dbReference type="KEGG" id="ccro:CMC5_083020"/>
<proteinExistence type="predicted"/>
<keyword evidence="1" id="KW-0812">Transmembrane</keyword>
<feature type="transmembrane region" description="Helical" evidence="1">
    <location>
        <begin position="106"/>
        <end position="130"/>
    </location>
</feature>
<evidence type="ECO:0000256" key="1">
    <source>
        <dbReference type="SAM" id="Phobius"/>
    </source>
</evidence>
<sequence>MGEAAVSPPPGTPGVVRFRIDADEPGVELYQRLAPGVGVAAVEPEGTWTTFLVCAAPCDQTIDGRAGQHFFFGGEGFSNSSTFRLDKQTGSITAHVRPAKTILRNLGLGFTFGGATAALGGGFALGYGVLKSNETIAVGGSISLGIGLAHLIPGILLLAMSGTRFTLGSGPVDAALLHF</sequence>
<evidence type="ECO:0000313" key="2">
    <source>
        <dbReference type="EMBL" id="AKT44064.1"/>
    </source>
</evidence>
<feature type="transmembrane region" description="Helical" evidence="1">
    <location>
        <begin position="136"/>
        <end position="159"/>
    </location>
</feature>
<keyword evidence="3" id="KW-1185">Reference proteome</keyword>
<protein>
    <submittedName>
        <fullName evidence="2">Uncharacterized protein</fullName>
    </submittedName>
</protein>
<accession>A0A0K1ETG0</accession>
<name>A0A0K1ETG0_CHOCO</name>
<dbReference type="AlphaFoldDB" id="A0A0K1ETG0"/>
<organism evidence="2 3">
    <name type="scientific">Chondromyces crocatus</name>
    <dbReference type="NCBI Taxonomy" id="52"/>
    <lineage>
        <taxon>Bacteria</taxon>
        <taxon>Pseudomonadati</taxon>
        <taxon>Myxococcota</taxon>
        <taxon>Polyangia</taxon>
        <taxon>Polyangiales</taxon>
        <taxon>Polyangiaceae</taxon>
        <taxon>Chondromyces</taxon>
    </lineage>
</organism>
<keyword evidence="1" id="KW-0472">Membrane</keyword>
<keyword evidence="1" id="KW-1133">Transmembrane helix</keyword>
<gene>
    <name evidence="2" type="ORF">CMC5_083020</name>
</gene>